<gene>
    <name evidence="1" type="ORF">J2Z31_003671</name>
</gene>
<dbReference type="RefSeq" id="WP_209602930.1">
    <property type="nucleotide sequence ID" value="NZ_JAGILA010000004.1"/>
</dbReference>
<keyword evidence="2" id="KW-1185">Reference proteome</keyword>
<proteinExistence type="predicted"/>
<comment type="caution">
    <text evidence="1">The sequence shown here is derived from an EMBL/GenBank/DDBJ whole genome shotgun (WGS) entry which is preliminary data.</text>
</comment>
<name>A0ABS4R2R0_9HYPH</name>
<evidence type="ECO:0000313" key="2">
    <source>
        <dbReference type="Proteomes" id="UP000730739"/>
    </source>
</evidence>
<reference evidence="1 2" key="1">
    <citation type="submission" date="2021-03" db="EMBL/GenBank/DDBJ databases">
        <title>Genomic Encyclopedia of Type Strains, Phase IV (KMG-IV): sequencing the most valuable type-strain genomes for metagenomic binning, comparative biology and taxonomic classification.</title>
        <authorList>
            <person name="Goeker M."/>
        </authorList>
    </citation>
    <scope>NUCLEOTIDE SEQUENCE [LARGE SCALE GENOMIC DNA]</scope>
    <source>
        <strain evidence="1 2">DSM 13372</strain>
    </source>
</reference>
<organism evidence="1 2">
    <name type="scientific">Sinorhizobium kostiense</name>
    <dbReference type="NCBI Taxonomy" id="76747"/>
    <lineage>
        <taxon>Bacteria</taxon>
        <taxon>Pseudomonadati</taxon>
        <taxon>Pseudomonadota</taxon>
        <taxon>Alphaproteobacteria</taxon>
        <taxon>Hyphomicrobiales</taxon>
        <taxon>Rhizobiaceae</taxon>
        <taxon>Sinorhizobium/Ensifer group</taxon>
        <taxon>Sinorhizobium</taxon>
    </lineage>
</organism>
<evidence type="ECO:0000313" key="1">
    <source>
        <dbReference type="EMBL" id="MBP2237157.1"/>
    </source>
</evidence>
<protein>
    <submittedName>
        <fullName evidence="1">Uncharacterized protein</fullName>
    </submittedName>
</protein>
<sequence length="79" mass="8410">MKNDIRVVQAPQSGQNKAVIAGRGTREMVANIPHSDVQTQPLVMSVSDKAGVQAFTDAEHFRGAYGQAALLGPCDGHKH</sequence>
<dbReference type="Proteomes" id="UP000730739">
    <property type="component" value="Unassembled WGS sequence"/>
</dbReference>
<dbReference type="EMBL" id="JAGILA010000004">
    <property type="protein sequence ID" value="MBP2237157.1"/>
    <property type="molecule type" value="Genomic_DNA"/>
</dbReference>
<accession>A0ABS4R2R0</accession>